<dbReference type="AlphaFoldDB" id="A0A6N6VPB1"/>
<dbReference type="Pfam" id="PF00582">
    <property type="entry name" value="Usp"/>
    <property type="match status" value="2"/>
</dbReference>
<evidence type="ECO:0000313" key="4">
    <source>
        <dbReference type="Proteomes" id="UP000437748"/>
    </source>
</evidence>
<gene>
    <name evidence="3" type="ORF">GCL60_13595</name>
</gene>
<comment type="caution">
    <text evidence="3">The sequence shown here is derived from an EMBL/GenBank/DDBJ whole genome shotgun (WGS) entry which is preliminary data.</text>
</comment>
<dbReference type="Proteomes" id="UP000437748">
    <property type="component" value="Unassembled WGS sequence"/>
</dbReference>
<keyword evidence="4" id="KW-1185">Reference proteome</keyword>
<protein>
    <recommendedName>
        <fullName evidence="2">UspA domain-containing protein</fullName>
    </recommendedName>
</protein>
<comment type="similarity">
    <text evidence="1">Belongs to the universal stress protein A family.</text>
</comment>
<evidence type="ECO:0000259" key="2">
    <source>
        <dbReference type="Pfam" id="PF00582"/>
    </source>
</evidence>
<sequence>MDKISTGDCIMQMIKKILCVTDLSQISRNAEIASLRLAHLFDSELTILSCGEYYSHIPNNYFDENVIQPQPDFPHTEEYVKFLEQKKLETIDHFKNIIKEFNLNLPENIIYEIKLDNEVTATMDTIEEKSYSYDLVIVVRQQYNFWERILFGSPAIEICEESHISTLLIPDSDKWINWIPNGIIVATSLTEDSKLAESYASEFASKSSGDLSILHIIDTLNLHFDLNVSHIFPIDYVPSQVQKETIDEIRNQRLQEINKIQEKIKNEYNLKKINTHIDIGRVGDEILNYIKKRDHNNLLVIGASGGSALKRFFLGSKISAIEEACTIPLLIAQKISSQNS</sequence>
<reference evidence="3 4" key="1">
    <citation type="submission" date="2019-10" db="EMBL/GenBank/DDBJ databases">
        <title>New species of Slilvanegrellaceae.</title>
        <authorList>
            <person name="Pitt A."/>
            <person name="Hahn M.W."/>
        </authorList>
    </citation>
    <scope>NUCLEOTIDE SEQUENCE [LARGE SCALE GENOMIC DNA]</scope>
    <source>
        <strain evidence="3 4">SP-Ram-0.45-NSY-1</strain>
    </source>
</reference>
<evidence type="ECO:0000256" key="1">
    <source>
        <dbReference type="ARBA" id="ARBA00008791"/>
    </source>
</evidence>
<dbReference type="SUPFAM" id="SSF52402">
    <property type="entry name" value="Adenine nucleotide alpha hydrolases-like"/>
    <property type="match status" value="2"/>
</dbReference>
<dbReference type="Gene3D" id="3.40.50.620">
    <property type="entry name" value="HUPs"/>
    <property type="match status" value="2"/>
</dbReference>
<feature type="domain" description="UspA" evidence="2">
    <location>
        <begin position="13"/>
        <end position="170"/>
    </location>
</feature>
<dbReference type="EMBL" id="WFLM01000005">
    <property type="protein sequence ID" value="KAB8036874.1"/>
    <property type="molecule type" value="Genomic_DNA"/>
</dbReference>
<accession>A0A6N6VPB1</accession>
<evidence type="ECO:0000313" key="3">
    <source>
        <dbReference type="EMBL" id="KAB8036874.1"/>
    </source>
</evidence>
<name>A0A6N6VPB1_9BACT</name>
<dbReference type="PANTHER" id="PTHR46268">
    <property type="entry name" value="STRESS RESPONSE PROTEIN NHAX"/>
    <property type="match status" value="1"/>
</dbReference>
<proteinExistence type="inferred from homology"/>
<organism evidence="3 4">
    <name type="scientific">Silvanigrella paludirubra</name>
    <dbReference type="NCBI Taxonomy" id="2499159"/>
    <lineage>
        <taxon>Bacteria</taxon>
        <taxon>Pseudomonadati</taxon>
        <taxon>Bdellovibrionota</taxon>
        <taxon>Oligoflexia</taxon>
        <taxon>Silvanigrellales</taxon>
        <taxon>Silvanigrellaceae</taxon>
        <taxon>Silvanigrella</taxon>
    </lineage>
</organism>
<dbReference type="CDD" id="cd00293">
    <property type="entry name" value="USP-like"/>
    <property type="match status" value="1"/>
</dbReference>
<dbReference type="InterPro" id="IPR014729">
    <property type="entry name" value="Rossmann-like_a/b/a_fold"/>
</dbReference>
<dbReference type="PANTHER" id="PTHR46268:SF6">
    <property type="entry name" value="UNIVERSAL STRESS PROTEIN UP12"/>
    <property type="match status" value="1"/>
</dbReference>
<feature type="domain" description="UspA" evidence="2">
    <location>
        <begin position="183"/>
        <end position="331"/>
    </location>
</feature>
<dbReference type="InterPro" id="IPR006016">
    <property type="entry name" value="UspA"/>
</dbReference>